<feature type="region of interest" description="Disordered" evidence="6">
    <location>
        <begin position="1272"/>
        <end position="1298"/>
    </location>
</feature>
<dbReference type="Proteomes" id="UP000186817">
    <property type="component" value="Unassembled WGS sequence"/>
</dbReference>
<name>A0A1Q9EWL8_SYMMI</name>
<protein>
    <submittedName>
        <fullName evidence="7">Uncharacterized protein</fullName>
    </submittedName>
</protein>
<evidence type="ECO:0000256" key="2">
    <source>
        <dbReference type="ARBA" id="ARBA00022490"/>
    </source>
</evidence>
<evidence type="ECO:0000256" key="4">
    <source>
        <dbReference type="ARBA" id="ARBA00023212"/>
    </source>
</evidence>
<feature type="coiled-coil region" evidence="5">
    <location>
        <begin position="1465"/>
        <end position="1495"/>
    </location>
</feature>
<feature type="region of interest" description="Disordered" evidence="6">
    <location>
        <begin position="1218"/>
        <end position="1247"/>
    </location>
</feature>
<feature type="compositionally biased region" description="Gly residues" evidence="6">
    <location>
        <begin position="1272"/>
        <end position="1287"/>
    </location>
</feature>
<feature type="coiled-coil region" evidence="5">
    <location>
        <begin position="1866"/>
        <end position="1915"/>
    </location>
</feature>
<keyword evidence="3" id="KW-0505">Motor protein</keyword>
<evidence type="ECO:0000256" key="3">
    <source>
        <dbReference type="ARBA" id="ARBA00023175"/>
    </source>
</evidence>
<keyword evidence="4" id="KW-0206">Cytoskeleton</keyword>
<dbReference type="PANTHER" id="PTHR47970">
    <property type="entry name" value="KINESIN-LIKE PROTEIN KIF11"/>
    <property type="match status" value="1"/>
</dbReference>
<keyword evidence="8" id="KW-1185">Reference proteome</keyword>
<reference evidence="7 8" key="1">
    <citation type="submission" date="2016-02" db="EMBL/GenBank/DDBJ databases">
        <title>Genome analysis of coral dinoflagellate symbionts highlights evolutionary adaptations to a symbiotic lifestyle.</title>
        <authorList>
            <person name="Aranda M."/>
            <person name="Li Y."/>
            <person name="Liew Y.J."/>
            <person name="Baumgarten S."/>
            <person name="Simakov O."/>
            <person name="Wilson M."/>
            <person name="Piel J."/>
            <person name="Ashoor H."/>
            <person name="Bougouffa S."/>
            <person name="Bajic V.B."/>
            <person name="Ryu T."/>
            <person name="Ravasi T."/>
            <person name="Bayer T."/>
            <person name="Micklem G."/>
            <person name="Kim H."/>
            <person name="Bhak J."/>
            <person name="Lajeunesse T.C."/>
            <person name="Voolstra C.R."/>
        </authorList>
    </citation>
    <scope>NUCLEOTIDE SEQUENCE [LARGE SCALE GENOMIC DNA]</scope>
    <source>
        <strain evidence="7 8">CCMP2467</strain>
    </source>
</reference>
<dbReference type="InterPro" id="IPR047149">
    <property type="entry name" value="KIF11-like"/>
</dbReference>
<feature type="compositionally biased region" description="Basic and acidic residues" evidence="6">
    <location>
        <begin position="1288"/>
        <end position="1298"/>
    </location>
</feature>
<evidence type="ECO:0000256" key="1">
    <source>
        <dbReference type="ARBA" id="ARBA00004245"/>
    </source>
</evidence>
<dbReference type="PANTHER" id="PTHR47970:SF12">
    <property type="entry name" value="KINESIN FAMILY MEMBER 11"/>
    <property type="match status" value="1"/>
</dbReference>
<comment type="caution">
    <text evidence="7">The sequence shown here is derived from an EMBL/GenBank/DDBJ whole genome shotgun (WGS) entry which is preliminary data.</text>
</comment>
<dbReference type="GO" id="GO:0008574">
    <property type="term" value="F:plus-end-directed microtubule motor activity"/>
    <property type="evidence" value="ECO:0007669"/>
    <property type="project" value="TreeGrafter"/>
</dbReference>
<proteinExistence type="predicted"/>
<feature type="coiled-coil region" evidence="5">
    <location>
        <begin position="1009"/>
        <end position="1043"/>
    </location>
</feature>
<sequence length="3737" mass="411916">MKAEFPTMNAFLDKAHAFGPDFVQWAGSADVDAPPPNVDTTTWDKCVDALCKNPSGLAPGLMFETMAGVYGAHTQCRTATAREKMLSYWEKAIKAYLGHKVENPFASLESYERYLHIDRGSFAVASKHLQSLDWVQSASNSQAPTLTELQVSAAMRGQNSACITFRLGDTCIIEEDLQMNHTLAVAVSQDGRQQGELRTRNILQHGYIIELRRPTTAGIDNALHHLHIRQLSVYDRAGNKLQLVLVSASGLVMAGNIDRATDNDLNTWTHSKYGPHVPYGSEDHWMRFKILGQCTPHTVKVHNRGERWDRLSGSVLSLSTPGGECLCQHVITDPEAQQPEMQWAVPSSSFKFHTPLFPDMSDDALVLAASLAPEKATKHHAVPGLAPVAFLRPFGGTAVSQPCGVYLFIGHKGLCLAEGFFPRGISTGGLLEVTSTLFREPEAPQSPSSMAPVHELRLDAFRQLCSRHKAKQVEDLQLWRQHLLCHADLTKASRHSNLADVLEEQGNLSPSCDKCSRVQETVRAVRLWHDLFQGQASHAMSLSRILGGRGDLDAAVQWCTEAVNVLQEIATFAPLELKSFNRPKASIQVRIESARLWRAALYRKKGERSCELVELQEVLRLRKQRCPGKSHHGLRLQLAASLMANFRTSSAEAEHASVLVPYLGRNAPRKIRKARRLGLNQRSVSLHLEDAASGTQLHDDNAGRYHQTWAQAAERAVCSPSGSGHHNLFSLGLGICSSRTVGDIPGQNFSWKSTTSGTLSSLGLQLSSEVAESLEDSVLWQLTGRPYQDATNSSERVQQFRSLVAEDAGNICEAALQAFGVHIEVLQLSPCQTHANEMMWKLKRFKLNHDTDQPNLPIVVLKMKNELVEQDERYVTLRPLRASCPEVQGYCQKLHEHISWPDLLKAVCGMLLHEDLSTLLASGMRNQAIESGLDIPGRLCSLVQSVQSNVPSLQRYFEDEILALAPVSSYKADLLIKLAGVEFHIDAADITRSIHQHLPIALDEHVLNLRRKESELEDQRVAIQESAQEAQSWEQMKNELSAVLAKGCHTRPGSDSRDKLQSLEDLLYMESLIMIHGRLRAMGLVPDAVPSLQAFLGAPENLADGRDELAELLEQALRIDVTITSPSKHILICKGRNIFLSEIKDKLAKDAQLGAQFRQAHTILLVGKHVYVDCSYEPSWTCNGQSLGIIATRVEFMSCVGGLIILLAGLAGSDGNHGSAGNDANSDGGHGQSGAAGGSARPGGHGGSFVVTVPSAQRIFGLQNLTGLDVSGGQGGAGGNGGQGGNGKDGKPGRDASVKQEFDRETAGCIIIDGYCSYEIVGVNGQNGGSGGDGGDAGLGAFGGKSGSIHFAAGSKDISKQIWTDMSRVVVKQVDYTAVHGQDGNPGKGGKGGKGGPSGYDEAYVMYETFGKRHEYTGQKLTITSWQKASSNAPEKPVFSAKLHDKVNWYDAGEAGFAESVCSRAQELEDEERYLQGMKDQMKQEGEALATLQQQMQKAVAMVVAQTQHQKQAQQVAAFPGEKSEVQPDTPMLSFDDDEALEALAKEVAKHCGARQMWDVWKEMFFRSHDDHMHPWQLREEFCKICTAASDGKLLCDKFQQNASKALEKLLPDTMHAGTDLKEQLAALAADDGEDTKCKLRRVLATVYRAGEVAPARTPAEAAQVPLDRMVQRCSPIYHLREDHLHLERPGATRAEACLHLVVQRESHGMQDVLGMFEIFCDFLEEVLRRKHVRKISNLDTFLHTLARLLRASHCKQSDAVAVTCMKVKSDASLAQALAELGQQWSSAMQPELEGSGISQWNKALGCKQRELDLGQKMLNIKEATAEQIGSLRSQKQRKAWRAELGSIFDASCTMLDDILRDAQSKEIALTERSDLLQQVEQAMQRSLAMTNEASEDMCAAVKEMERALRSLSEQLDFCNPASTHEQESTDGRLSSCSAKDSVWDLCGELQKACRVDTHLQTTREAGLQAMALAATVGVGSGTSGVSPVEDATVGPAEDVSGTPVRDANSQMRSLQLADKMADSAKQLAALLEREGLRWLHSMAEKVYASPKDATSWLVHCASKMATADSVDMVQDANIAWKVALLWKQCAGSYDSFKPVLSQMRDSCVALACLVHCHPFEAVQKMNHGRPDMLPLVFLLTVELLHQAAVETSIAPEQLVPLLRKFEEEVAVKCAPPAPIMHGISRNPAQTKVDEESLCAEASQVLCRSVWRAGRLVLLRSLESTLLCRLRVFAGTQEEAQKQLDKFSQHVPKRAGAALAHVDEYCSRLDSLQRMSGKGPCIRLSQYAHCVDIAGKLGIPRWKDNTLSLPQIQQELIAAVNAVAKRSMLDCSEQFLGDQWDEVPLLTLDAPWNWFEDSKALPLCVDRVLSSAERCKSSLQQHFLRWWVDRPIPKLSGAEERKKLSGCLLALTFLLGNPSPSLSSEDVAAGLEQADHVRQSLEAALGDAIDGQETQAGGAGSFAELQLALALYLSVVHQCYEAWVQRHLQEAFQQARNVDRCRPLLADSQAVPTKQADSCAKLLRAIQSAALEGLPWLSAASRLRLIHAAVHILQTGTVAQRYQRMTRLWDKVRLLMRALVPGVDIPNRVDFQVLSRRLFEHDLKQLPDDVPSVAEEDLLDVRQLFPASSGMQAGQESEYLIELRRPTAAGIDNDRHHLHIRQLSVYDRAGNKLPLVLVSASGLVMAGNIDRATDNDLNTWTHSKYGPNVPFGSEDHWMRFKILGQCTPHTVKVHNCAERRDRLSGSVLSLSTPGGECLCQHVITDPEAQQPEMQWTVPNPLPRWTLSLLCVCVSSAEDGKDSSSWKHGIVLKLAQHVAEMPMVAEDLVAFEQKLLDLIKTETGHHGLFCLEFIRMVVRQRYTSHIAAVATDDAKQLDDLVAELDRKKQVILAAFSSRVENSGLANVERTKNTVALALERLHYSHVQGSLSHAELVAEYTNIETKLKENETKADRAEMVGVVLDYAMKRSNVVARSKKDDPEVSQSVLRKEIATGLRAILDELEAPTCHDLARLAEDMKCQAMKTEHLFLGLHGNQSGDACSSADEISLPALVEQIWLACQPYVDILLTARSALSLVSGVDEITLDQQLSDLPGIDADGLSQAFINSFLEEMKRATSKTETTWEKLQGCLSRLALPVNIIFEPDLQGTVGAFLVMVHMWLEDSSPCDSVSCLRLQQQGEAWREVACLQSQPHLVHEQLQRLKHSLAAERKKQQAARASVLEKTQQLIAEEPDPFASATCVLGFCQSSSTGATPVGLEMLMPKPLLQLPTFVQPVDDSETVELPDGPPEYSTLDVCLQDMLDVANALLQNHDLLPQALPRLRQASTCQSELKSGSAAIEDDVVASLHLIQQLKQCQDALASQWSTCTQSDDREILLELLSMAMEDAREFCLEKLPKLDDMQRTMLKNCDISQLSTAASRCVIKAGFRALCCMARCSENVLEEDRKRLEKTVKQEMSKRGFQKYHEDMKKLDWPAVMEALVDLDDSGSEELEAACDCLSRLVMEVNHAAAKQSKTDDVQSLVDSMMERMKEVNTLKVPLEVLRYRIGQDDTAELVQTAVDRLELTAVSSRSHGATTARLLRQTFEQISHLRTPMLGVRVMQQRQPECWPQELMFCRILQELDSITEIFIPDGQSRIDLKREDLLKAKLDDEQLDEAVKKHIHQVDVARATLKGELLSKVMAVRDAAVKHASVKEHIFLALVRCIGGLQSHADQGFMLSVQAEMSEATELATLPEVLEDKG</sequence>
<dbReference type="OrthoDB" id="10278129at2759"/>
<evidence type="ECO:0000313" key="8">
    <source>
        <dbReference type="Proteomes" id="UP000186817"/>
    </source>
</evidence>
<evidence type="ECO:0000256" key="6">
    <source>
        <dbReference type="SAM" id="MobiDB-lite"/>
    </source>
</evidence>
<dbReference type="GO" id="GO:0005876">
    <property type="term" value="C:spindle microtubule"/>
    <property type="evidence" value="ECO:0007669"/>
    <property type="project" value="TreeGrafter"/>
</dbReference>
<organism evidence="7 8">
    <name type="scientific">Symbiodinium microadriaticum</name>
    <name type="common">Dinoflagellate</name>
    <name type="synonym">Zooxanthella microadriatica</name>
    <dbReference type="NCBI Taxonomy" id="2951"/>
    <lineage>
        <taxon>Eukaryota</taxon>
        <taxon>Sar</taxon>
        <taxon>Alveolata</taxon>
        <taxon>Dinophyceae</taxon>
        <taxon>Suessiales</taxon>
        <taxon>Symbiodiniaceae</taxon>
        <taxon>Symbiodinium</taxon>
    </lineage>
</organism>
<gene>
    <name evidence="7" type="ORF">AK812_SmicGene4323</name>
</gene>
<evidence type="ECO:0000313" key="7">
    <source>
        <dbReference type="EMBL" id="OLQ11837.1"/>
    </source>
</evidence>
<feature type="compositionally biased region" description="Gly residues" evidence="6">
    <location>
        <begin position="1228"/>
        <end position="1247"/>
    </location>
</feature>
<evidence type="ECO:0000256" key="5">
    <source>
        <dbReference type="SAM" id="Coils"/>
    </source>
</evidence>
<dbReference type="EMBL" id="LSRX01000053">
    <property type="protein sequence ID" value="OLQ11837.1"/>
    <property type="molecule type" value="Genomic_DNA"/>
</dbReference>
<dbReference type="GO" id="GO:0051231">
    <property type="term" value="P:spindle elongation"/>
    <property type="evidence" value="ECO:0007669"/>
    <property type="project" value="TreeGrafter"/>
</dbReference>
<accession>A0A1Q9EWL8</accession>
<keyword evidence="2" id="KW-0963">Cytoplasm</keyword>
<keyword evidence="5" id="KW-0175">Coiled coil</keyword>
<dbReference type="GO" id="GO:0072686">
    <property type="term" value="C:mitotic spindle"/>
    <property type="evidence" value="ECO:0007669"/>
    <property type="project" value="TreeGrafter"/>
</dbReference>
<dbReference type="GO" id="GO:0090307">
    <property type="term" value="P:mitotic spindle assembly"/>
    <property type="evidence" value="ECO:0007669"/>
    <property type="project" value="TreeGrafter"/>
</dbReference>
<comment type="subcellular location">
    <subcellularLocation>
        <location evidence="1">Cytoplasm</location>
        <location evidence="1">Cytoskeleton</location>
    </subcellularLocation>
</comment>